<dbReference type="EMBL" id="CP001854">
    <property type="protein sequence ID" value="ADB49245.1"/>
    <property type="molecule type" value="Genomic_DNA"/>
</dbReference>
<dbReference type="AlphaFoldDB" id="D3FAH6"/>
<dbReference type="STRING" id="469383.Cwoe_0812"/>
<reference evidence="3" key="2">
    <citation type="submission" date="2010-01" db="EMBL/GenBank/DDBJ databases">
        <title>The complete genome of Conexibacter woesei DSM 14684.</title>
        <authorList>
            <consortium name="US DOE Joint Genome Institute (JGI-PGF)"/>
            <person name="Lucas S."/>
            <person name="Copeland A."/>
            <person name="Lapidus A."/>
            <person name="Glavina del Rio T."/>
            <person name="Dalin E."/>
            <person name="Tice H."/>
            <person name="Bruce D."/>
            <person name="Goodwin L."/>
            <person name="Pitluck S."/>
            <person name="Kyrpides N."/>
            <person name="Mavromatis K."/>
            <person name="Ivanova N."/>
            <person name="Mikhailova N."/>
            <person name="Chertkov O."/>
            <person name="Brettin T."/>
            <person name="Detter J.C."/>
            <person name="Han C."/>
            <person name="Larimer F."/>
            <person name="Land M."/>
            <person name="Hauser L."/>
            <person name="Markowitz V."/>
            <person name="Cheng J.-F."/>
            <person name="Hugenholtz P."/>
            <person name="Woyke T."/>
            <person name="Wu D."/>
            <person name="Pukall R."/>
            <person name="Steenblock K."/>
            <person name="Schneider S."/>
            <person name="Klenk H.-P."/>
            <person name="Eisen J.A."/>
        </authorList>
    </citation>
    <scope>NUCLEOTIDE SEQUENCE [LARGE SCALE GENOMIC DNA]</scope>
    <source>
        <strain evidence="3">DSM 14684 / CIP 108061 / JCM 11494 / NBRC 100937 / ID131577</strain>
    </source>
</reference>
<dbReference type="eggNOG" id="COG0665">
    <property type="taxonomic scope" value="Bacteria"/>
</dbReference>
<evidence type="ECO:0000313" key="3">
    <source>
        <dbReference type="Proteomes" id="UP000008229"/>
    </source>
</evidence>
<protein>
    <submittedName>
        <fullName evidence="2">FAD dependent oxidoreductase</fullName>
    </submittedName>
</protein>
<name>D3FAH6_CONWI</name>
<dbReference type="Gene3D" id="3.50.50.60">
    <property type="entry name" value="FAD/NAD(P)-binding domain"/>
    <property type="match status" value="1"/>
</dbReference>
<dbReference type="GO" id="GO:0005737">
    <property type="term" value="C:cytoplasm"/>
    <property type="evidence" value="ECO:0007669"/>
    <property type="project" value="TreeGrafter"/>
</dbReference>
<sequence precursor="true">MQQALLAEAPAASAERPLDGDVRCDVAIVGGGYTGLWTALRLKEAEPSLRVVVLEAGICGQGASGRNGGFATTWWHDLDALERHVGAEQARFLARASSDAIGEMETLCDEHGLDIHLRRGGKLVASAAPGQDGSWDAAVAAAERLGEAGRFEPLDGAAIRARIGSPVLRDGYFIADSASIQPALLARGLRTAALRLGVAVHEHTPMTGLDRAAARVQTPRGTVSADRVVLATNAWASSLPELRGVLVPLSSHMLVTAPIPERIEQLGWTGGEKLVDGRRLIHYLHVTRDGRIAFGRGGGAAGFRGRVGGRVIWDERLARTVVADFRRFFPQLADVRIEAAWGGAVDRSWRHLPFFAPLPGADRVLVGAGYSGDGVIPAVVGGRVLASLALGRGDAWATCGMTTVPDHRQMPPEPFRKVGAEAIRALIARNEALEERGGRPGALARRTAGLAWLTLPARRSGATQVSDPGERAL</sequence>
<dbReference type="Pfam" id="PF01266">
    <property type="entry name" value="DAO"/>
    <property type="match status" value="1"/>
</dbReference>
<gene>
    <name evidence="2" type="ordered locus">Cwoe_0812</name>
</gene>
<evidence type="ECO:0000313" key="2">
    <source>
        <dbReference type="EMBL" id="ADB49245.1"/>
    </source>
</evidence>
<dbReference type="HOGENOM" id="CLU_007884_3_2_11"/>
<accession>D3FAH6</accession>
<keyword evidence="3" id="KW-1185">Reference proteome</keyword>
<dbReference type="Gene3D" id="3.30.9.10">
    <property type="entry name" value="D-Amino Acid Oxidase, subunit A, domain 2"/>
    <property type="match status" value="1"/>
</dbReference>
<feature type="domain" description="FAD dependent oxidoreductase" evidence="1">
    <location>
        <begin position="25"/>
        <end position="388"/>
    </location>
</feature>
<evidence type="ECO:0000259" key="1">
    <source>
        <dbReference type="Pfam" id="PF01266"/>
    </source>
</evidence>
<proteinExistence type="predicted"/>
<dbReference type="InterPro" id="IPR006076">
    <property type="entry name" value="FAD-dep_OxRdtase"/>
</dbReference>
<reference evidence="2 3" key="1">
    <citation type="journal article" date="2010" name="Stand. Genomic Sci.">
        <title>Complete genome sequence of Conexibacter woesei type strain (ID131577).</title>
        <authorList>
            <person name="Pukall R."/>
            <person name="Lapidus A."/>
            <person name="Glavina Del Rio T."/>
            <person name="Copeland A."/>
            <person name="Tice H."/>
            <person name="Cheng J.-F."/>
            <person name="Lucas S."/>
            <person name="Chen F."/>
            <person name="Nolan M."/>
            <person name="Bruce D."/>
            <person name="Goodwin L."/>
            <person name="Pitluck S."/>
            <person name="Mavromatis K."/>
            <person name="Ivanova N."/>
            <person name="Ovchinnikova G."/>
            <person name="Pati A."/>
            <person name="Chen A."/>
            <person name="Palaniappan K."/>
            <person name="Land M."/>
            <person name="Hauser L."/>
            <person name="Chang Y.-J."/>
            <person name="Jeffries C.D."/>
            <person name="Chain P."/>
            <person name="Meincke L."/>
            <person name="Sims D."/>
            <person name="Brettin T."/>
            <person name="Detter J.C."/>
            <person name="Rohde M."/>
            <person name="Goeker M."/>
            <person name="Bristow J."/>
            <person name="Eisen J.A."/>
            <person name="Markowitz V."/>
            <person name="Kyrpides N.C."/>
            <person name="Klenk H.-P."/>
            <person name="Hugenholtz P."/>
        </authorList>
    </citation>
    <scope>NUCLEOTIDE SEQUENCE [LARGE SCALE GENOMIC DNA]</scope>
    <source>
        <strain evidence="3">DSM 14684 / CIP 108061 / JCM 11494 / NBRC 100937 / ID131577</strain>
    </source>
</reference>
<dbReference type="PANTHER" id="PTHR13847:SF285">
    <property type="entry name" value="FAD DEPENDENT OXIDOREDUCTASE DOMAIN-CONTAINING PROTEIN"/>
    <property type="match status" value="1"/>
</dbReference>
<dbReference type="KEGG" id="cwo:Cwoe_0812"/>
<dbReference type="PANTHER" id="PTHR13847">
    <property type="entry name" value="SARCOSINE DEHYDROGENASE-RELATED"/>
    <property type="match status" value="1"/>
</dbReference>
<dbReference type="Proteomes" id="UP000008229">
    <property type="component" value="Chromosome"/>
</dbReference>
<dbReference type="SUPFAM" id="SSF51905">
    <property type="entry name" value="FAD/NAD(P)-binding domain"/>
    <property type="match status" value="1"/>
</dbReference>
<dbReference type="InterPro" id="IPR036188">
    <property type="entry name" value="FAD/NAD-bd_sf"/>
</dbReference>
<organism evidence="2 3">
    <name type="scientific">Conexibacter woesei (strain DSM 14684 / CCUG 47730 / CIP 108061 / JCM 11494 / NBRC 100937 / ID131577)</name>
    <dbReference type="NCBI Taxonomy" id="469383"/>
    <lineage>
        <taxon>Bacteria</taxon>
        <taxon>Bacillati</taxon>
        <taxon>Actinomycetota</taxon>
        <taxon>Thermoleophilia</taxon>
        <taxon>Solirubrobacterales</taxon>
        <taxon>Conexibacteraceae</taxon>
        <taxon>Conexibacter</taxon>
    </lineage>
</organism>